<dbReference type="Proteomes" id="UP000053958">
    <property type="component" value="Unassembled WGS sequence"/>
</dbReference>
<dbReference type="RefSeq" id="XP_013322932.1">
    <property type="nucleotide sequence ID" value="XM_013467478.1"/>
</dbReference>
<keyword evidence="2" id="KW-0732">Signal</keyword>
<evidence type="ECO:0000313" key="4">
    <source>
        <dbReference type="Proteomes" id="UP000053958"/>
    </source>
</evidence>
<proteinExistence type="predicted"/>
<feature type="transmembrane region" description="Helical" evidence="1">
    <location>
        <begin position="101"/>
        <end position="121"/>
    </location>
</feature>
<keyword evidence="1" id="KW-1133">Transmembrane helix</keyword>
<evidence type="ECO:0000256" key="1">
    <source>
        <dbReference type="SAM" id="Phobius"/>
    </source>
</evidence>
<feature type="chain" id="PRO_5002481623" evidence="2">
    <location>
        <begin position="23"/>
        <end position="173"/>
    </location>
</feature>
<sequence length="173" mass="20249">MFKLAPRHLMLLLLHILTTSKGIETRFILKILLISIINSIPLAGTLNFYLLYLISICLYLDNKLKVITKETKNLLLLNILKAIKSIFNLAKKIENKLSNFFYIRTYLKILLISRIVIRYILYNIYNYPNKVDIAKAKYIIYRKLRLKDSNISLLNLKITLKILPKKALKILAL</sequence>
<feature type="transmembrane region" description="Helical" evidence="1">
    <location>
        <begin position="32"/>
        <end position="60"/>
    </location>
</feature>
<protein>
    <submittedName>
        <fullName evidence="3">Uncharacterized protein</fullName>
    </submittedName>
</protein>
<organism evidence="3 4">
    <name type="scientific">Rasamsonia emersonii (strain ATCC 16479 / CBS 393.64 / IMI 116815)</name>
    <dbReference type="NCBI Taxonomy" id="1408163"/>
    <lineage>
        <taxon>Eukaryota</taxon>
        <taxon>Fungi</taxon>
        <taxon>Dikarya</taxon>
        <taxon>Ascomycota</taxon>
        <taxon>Pezizomycotina</taxon>
        <taxon>Eurotiomycetes</taxon>
        <taxon>Eurotiomycetidae</taxon>
        <taxon>Eurotiales</taxon>
        <taxon>Trichocomaceae</taxon>
        <taxon>Rasamsonia</taxon>
    </lineage>
</organism>
<keyword evidence="4" id="KW-1185">Reference proteome</keyword>
<dbReference type="AlphaFoldDB" id="A0A0F4YDV9"/>
<keyword evidence="1" id="KW-0472">Membrane</keyword>
<evidence type="ECO:0000256" key="2">
    <source>
        <dbReference type="SAM" id="SignalP"/>
    </source>
</evidence>
<reference evidence="3 4" key="1">
    <citation type="submission" date="2015-04" db="EMBL/GenBank/DDBJ databases">
        <authorList>
            <person name="Heijne W.H."/>
            <person name="Fedorova N.D."/>
            <person name="Nierman W.C."/>
            <person name="Vollebregt A.W."/>
            <person name="Zhao Z."/>
            <person name="Wu L."/>
            <person name="Kumar M."/>
            <person name="Stam H."/>
            <person name="van den Berg M.A."/>
            <person name="Pel H.J."/>
        </authorList>
    </citation>
    <scope>NUCLEOTIDE SEQUENCE [LARGE SCALE GENOMIC DNA]</scope>
    <source>
        <strain evidence="3 4">CBS 393.64</strain>
    </source>
</reference>
<evidence type="ECO:0000313" key="3">
    <source>
        <dbReference type="EMBL" id="KKA16320.1"/>
    </source>
</evidence>
<accession>A0A0F4YDV9</accession>
<dbReference type="EMBL" id="LASV01000791">
    <property type="protein sequence ID" value="KKA16320.1"/>
    <property type="molecule type" value="Genomic_DNA"/>
</dbReference>
<name>A0A0F4YDV9_RASE3</name>
<feature type="signal peptide" evidence="2">
    <location>
        <begin position="1"/>
        <end position="22"/>
    </location>
</feature>
<dbReference type="GeneID" id="25313154"/>
<keyword evidence="1" id="KW-0812">Transmembrane</keyword>
<gene>
    <name evidence="3" type="ORF">T310_10090</name>
</gene>
<comment type="caution">
    <text evidence="3">The sequence shown here is derived from an EMBL/GenBank/DDBJ whole genome shotgun (WGS) entry which is preliminary data.</text>
</comment>